<proteinExistence type="predicted"/>
<evidence type="ECO:0000259" key="3">
    <source>
        <dbReference type="Pfam" id="PF01298"/>
    </source>
</evidence>
<comment type="caution">
    <text evidence="4">The sequence shown here is derived from an EMBL/GenBank/DDBJ whole genome shotgun (WGS) entry which is preliminary data.</text>
</comment>
<accession>A0A1V3L7D8</accession>
<evidence type="ECO:0000256" key="2">
    <source>
        <dbReference type="SAM" id="SignalP"/>
    </source>
</evidence>
<dbReference type="AlphaFoldDB" id="A0A1V3L7D8"/>
<dbReference type="InterPro" id="IPR011250">
    <property type="entry name" value="OMP/PagP_B-barrel"/>
</dbReference>
<dbReference type="Proteomes" id="UP000189549">
    <property type="component" value="Unassembled WGS sequence"/>
</dbReference>
<organism evidence="4 5">
    <name type="scientific">Rodentibacter ratti</name>
    <dbReference type="NCBI Taxonomy" id="1906745"/>
    <lineage>
        <taxon>Bacteria</taxon>
        <taxon>Pseudomonadati</taxon>
        <taxon>Pseudomonadota</taxon>
        <taxon>Gammaproteobacteria</taxon>
        <taxon>Pasteurellales</taxon>
        <taxon>Pasteurellaceae</taxon>
        <taxon>Rodentibacter</taxon>
    </lineage>
</organism>
<feature type="signal peptide" evidence="2">
    <location>
        <begin position="1"/>
        <end position="17"/>
    </location>
</feature>
<evidence type="ECO:0000256" key="1">
    <source>
        <dbReference type="SAM" id="MobiDB-lite"/>
    </source>
</evidence>
<dbReference type="RefSeq" id="WP_077475757.1">
    <property type="nucleotide sequence ID" value="NZ_MLAH01000023.1"/>
</dbReference>
<reference evidence="4 5" key="1">
    <citation type="submission" date="2016-10" db="EMBL/GenBank/DDBJ databases">
        <title>Rodentibacter gen. nov. and new species.</title>
        <authorList>
            <person name="Christensen H."/>
        </authorList>
    </citation>
    <scope>NUCLEOTIDE SEQUENCE [LARGE SCALE GENOMIC DNA]</scope>
    <source>
        <strain evidence="4 5">Ppn157</strain>
    </source>
</reference>
<dbReference type="EMBL" id="MLAH01000023">
    <property type="protein sequence ID" value="OOF85353.1"/>
    <property type="molecule type" value="Genomic_DNA"/>
</dbReference>
<feature type="region of interest" description="Disordered" evidence="1">
    <location>
        <begin position="25"/>
        <end position="121"/>
    </location>
</feature>
<keyword evidence="2" id="KW-0732">Signal</keyword>
<gene>
    <name evidence="4" type="ORF">BKG93_04880</name>
</gene>
<dbReference type="PROSITE" id="PS51257">
    <property type="entry name" value="PROKAR_LIPOPROTEIN"/>
    <property type="match status" value="1"/>
</dbReference>
<dbReference type="NCBIfam" id="NF041636">
    <property type="entry name" value="slam_lipo"/>
    <property type="match status" value="1"/>
</dbReference>
<dbReference type="Gene3D" id="2.40.160.90">
    <property type="match status" value="1"/>
</dbReference>
<name>A0A1V3L7D8_9PAST</name>
<feature type="domain" description="Transferrin-binding protein B C-lobe/N-lobe beta-barrel" evidence="3">
    <location>
        <begin position="209"/>
        <end position="324"/>
    </location>
</feature>
<feature type="chain" id="PRO_5012573047" description="Transferrin-binding protein B C-lobe/N-lobe beta-barrel domain-containing protein" evidence="2">
    <location>
        <begin position="18"/>
        <end position="325"/>
    </location>
</feature>
<sequence length="325" mass="34584">MKLAKISLTKFGLTALAAFMISACGSSGSGSNDAQQPQNNVPNNPQTTPPTDNNPQTTPPTDNNPQTTPPANNNPQTTPPANNNPQTTPPANNNPQTTPPANNNPQTTPPANNPPSQGQNKTGETIVLALRYVPRFVTINGYSPTTINVEGTDVTIWREGFPNDTWTNTSLEGNLIKVCCGKYSDVRFGYTEKGSKGYVFYNGNPTPNMPTSGKATYSGEAILRSFDLYGFDPNKFYEGSSQFNVDFGDKTLKGTLEIANDASQPIKVKTEINAQISGNTFTGTTDSDVLPNGQVSGKFYGNNAKEMAGAALGEGWNAAFGAIKQ</sequence>
<evidence type="ECO:0000313" key="5">
    <source>
        <dbReference type="Proteomes" id="UP000189549"/>
    </source>
</evidence>
<dbReference type="Pfam" id="PF01298">
    <property type="entry name" value="TbpB_B_D"/>
    <property type="match status" value="1"/>
</dbReference>
<feature type="compositionally biased region" description="Low complexity" evidence="1">
    <location>
        <begin position="32"/>
        <end position="106"/>
    </location>
</feature>
<evidence type="ECO:0000313" key="4">
    <source>
        <dbReference type="EMBL" id="OOF85353.1"/>
    </source>
</evidence>
<dbReference type="InterPro" id="IPR054843">
    <property type="entry name" value="Slam_hemophilin_C"/>
</dbReference>
<dbReference type="InterPro" id="IPR001677">
    <property type="entry name" value="TbpB_B_D"/>
</dbReference>
<dbReference type="SUPFAM" id="SSF56925">
    <property type="entry name" value="OMPA-like"/>
    <property type="match status" value="1"/>
</dbReference>
<protein>
    <recommendedName>
        <fullName evidence="3">Transferrin-binding protein B C-lobe/N-lobe beta-barrel domain-containing protein</fullName>
    </recommendedName>
</protein>